<dbReference type="RefSeq" id="WP_130027464.1">
    <property type="nucleotide sequence ID" value="NZ_CABPRY010000021.1"/>
</dbReference>
<dbReference type="AlphaFoldDB" id="A0A5E4YLX9"/>
<feature type="region of interest" description="Disordered" evidence="1">
    <location>
        <begin position="32"/>
        <end position="79"/>
    </location>
</feature>
<evidence type="ECO:0000256" key="2">
    <source>
        <dbReference type="SAM" id="SignalP"/>
    </source>
</evidence>
<feature type="signal peptide" evidence="2">
    <location>
        <begin position="1"/>
        <end position="26"/>
    </location>
</feature>
<dbReference type="EMBL" id="CABPRY010000021">
    <property type="protein sequence ID" value="VVE49328.1"/>
    <property type="molecule type" value="Genomic_DNA"/>
</dbReference>
<dbReference type="Proteomes" id="UP000396788">
    <property type="component" value="Unassembled WGS sequence"/>
</dbReference>
<keyword evidence="2" id="KW-0732">Signal</keyword>
<evidence type="ECO:0000313" key="4">
    <source>
        <dbReference type="Proteomes" id="UP000396788"/>
    </source>
</evidence>
<gene>
    <name evidence="3" type="ORF">PCE31107_04603</name>
</gene>
<sequence length="79" mass="8862">MNQRNIAKFLLVSASFLTLEVSVARADEMARDTTAEPIPIVSPVSPVAPITPPRSTQSPQRYEGPLDQRTIDPREFQRR</sequence>
<evidence type="ECO:0000313" key="3">
    <source>
        <dbReference type="EMBL" id="VVE49328.1"/>
    </source>
</evidence>
<protein>
    <submittedName>
        <fullName evidence="3">Uncharacterized protein</fullName>
    </submittedName>
</protein>
<organism evidence="3 4">
    <name type="scientific">Pandoraea cepalis</name>
    <dbReference type="NCBI Taxonomy" id="2508294"/>
    <lineage>
        <taxon>Bacteria</taxon>
        <taxon>Pseudomonadati</taxon>
        <taxon>Pseudomonadota</taxon>
        <taxon>Betaproteobacteria</taxon>
        <taxon>Burkholderiales</taxon>
        <taxon>Burkholderiaceae</taxon>
        <taxon>Pandoraea</taxon>
    </lineage>
</organism>
<name>A0A5E4YLX9_9BURK</name>
<reference evidence="3 4" key="1">
    <citation type="submission" date="2019-08" db="EMBL/GenBank/DDBJ databases">
        <authorList>
            <person name="Peeters C."/>
        </authorList>
    </citation>
    <scope>NUCLEOTIDE SEQUENCE [LARGE SCALE GENOMIC DNA]</scope>
    <source>
        <strain evidence="3 4">LMG 31107</strain>
    </source>
</reference>
<evidence type="ECO:0000256" key="1">
    <source>
        <dbReference type="SAM" id="MobiDB-lite"/>
    </source>
</evidence>
<feature type="compositionally biased region" description="Basic and acidic residues" evidence="1">
    <location>
        <begin position="64"/>
        <end position="79"/>
    </location>
</feature>
<feature type="chain" id="PRO_5022910482" evidence="2">
    <location>
        <begin position="27"/>
        <end position="79"/>
    </location>
</feature>
<proteinExistence type="predicted"/>
<accession>A0A5E4YLX9</accession>
<feature type="compositionally biased region" description="Low complexity" evidence="1">
    <location>
        <begin position="37"/>
        <end position="48"/>
    </location>
</feature>